<keyword evidence="6" id="KW-1185">Reference proteome</keyword>
<dbReference type="OrthoDB" id="1735926at2759"/>
<sequence length="485" mass="52748">MASAAHPHASTVAFLSRFPVSMPKRPRSPKRCSFTVPSCSSTPPRNKPAIAASAAAAAAAALAASLILLPPAQSLAKGLLSTNTIFRRYLITDSSAILRYSLPIPSERYAKDPIPIRRIQEQLERLGVDLRSRGAAALISGRRDLQKLSDLLSTSRLDVLLDVPAMKRQVAAQSLSALEKCLAAVESEMGVASTPVTSSLFPPQLSAMQQTLSDAFERRNSLSKKTNFDAVLVEQLRQEALRHVYDIEQLAVEGVGLPFKIPRRYNNFPRLVGRASVEIKLRKHGDGQWKDADSVQDVGRDVSLTAILDGFSAPITCANFIDIAQSGYYDNTRILAAQREFFVQLGEREDDNMDGFKDAKSGGRRQIPLEILVDGEPSPTYGATLDEAGIGDLQPVLPVSAFGAMAMVHSVENANDASSQFYMFMLDPNSYQARSFGGSILTGSLSTFGYIERGKEFLKQIEVGDEVVSVRMTSGEENFVESGDK</sequence>
<dbReference type="Pfam" id="PF00160">
    <property type="entry name" value="Pro_isomerase"/>
    <property type="match status" value="1"/>
</dbReference>
<dbReference type="SUPFAM" id="SSF50891">
    <property type="entry name" value="Cyclophilin-like"/>
    <property type="match status" value="1"/>
</dbReference>
<dbReference type="EMBL" id="NBIV01000011">
    <property type="protein sequence ID" value="PXF48765.1"/>
    <property type="molecule type" value="Genomic_DNA"/>
</dbReference>
<evidence type="ECO:0000256" key="3">
    <source>
        <dbReference type="ARBA" id="ARBA00023235"/>
    </source>
</evidence>
<dbReference type="PANTHER" id="PTHR43246">
    <property type="entry name" value="PEPTIDYL-PROLYL CIS-TRANS ISOMERASE CYP38, CHLOROPLASTIC"/>
    <property type="match status" value="1"/>
</dbReference>
<organism evidence="5 6">
    <name type="scientific">Gracilariopsis chorda</name>
    <dbReference type="NCBI Taxonomy" id="448386"/>
    <lineage>
        <taxon>Eukaryota</taxon>
        <taxon>Rhodophyta</taxon>
        <taxon>Florideophyceae</taxon>
        <taxon>Rhodymeniophycidae</taxon>
        <taxon>Gracilariales</taxon>
        <taxon>Gracilariaceae</taxon>
        <taxon>Gracilariopsis</taxon>
    </lineage>
</organism>
<reference evidence="5 6" key="1">
    <citation type="journal article" date="2018" name="Mol. Biol. Evol.">
        <title>Analysis of the draft genome of the red seaweed Gracilariopsis chorda provides insights into genome size evolution in Rhodophyta.</title>
        <authorList>
            <person name="Lee J."/>
            <person name="Yang E.C."/>
            <person name="Graf L."/>
            <person name="Yang J.H."/>
            <person name="Qiu H."/>
            <person name="Zel Zion U."/>
            <person name="Chan C.X."/>
            <person name="Stephens T.G."/>
            <person name="Weber A.P.M."/>
            <person name="Boo G.H."/>
            <person name="Boo S.M."/>
            <person name="Kim K.M."/>
            <person name="Shin Y."/>
            <person name="Jung M."/>
            <person name="Lee S.J."/>
            <person name="Yim H.S."/>
            <person name="Lee J.H."/>
            <person name="Bhattacharya D."/>
            <person name="Yoon H.S."/>
        </authorList>
    </citation>
    <scope>NUCLEOTIDE SEQUENCE [LARGE SCALE GENOMIC DNA]</scope>
    <source>
        <strain evidence="5 6">SKKU-2015</strain>
        <tissue evidence="5">Whole body</tissue>
    </source>
</reference>
<dbReference type="Pfam" id="PF21329">
    <property type="entry name" value="CYP38_PsbQ-like"/>
    <property type="match status" value="1"/>
</dbReference>
<proteinExistence type="predicted"/>
<gene>
    <name evidence="5" type="ORF">BWQ96_01321</name>
</gene>
<keyword evidence="2" id="KW-0697">Rotamase</keyword>
<dbReference type="InterPro" id="IPR002130">
    <property type="entry name" value="Cyclophilin-type_PPIase_dom"/>
</dbReference>
<dbReference type="STRING" id="448386.A0A2V3J303"/>
<feature type="domain" description="PPIase cyclophilin-type" evidence="4">
    <location>
        <begin position="289"/>
        <end position="462"/>
    </location>
</feature>
<dbReference type="EC" id="5.2.1.8" evidence="1"/>
<evidence type="ECO:0000259" key="4">
    <source>
        <dbReference type="PROSITE" id="PS50072"/>
    </source>
</evidence>
<dbReference type="InterPro" id="IPR029000">
    <property type="entry name" value="Cyclophilin-like_dom_sf"/>
</dbReference>
<dbReference type="InterPro" id="IPR044665">
    <property type="entry name" value="E_coli_cyclophilin_A-like"/>
</dbReference>
<evidence type="ECO:0000313" key="5">
    <source>
        <dbReference type="EMBL" id="PXF48765.1"/>
    </source>
</evidence>
<keyword evidence="3" id="KW-0413">Isomerase</keyword>
<dbReference type="GO" id="GO:0003755">
    <property type="term" value="F:peptidyl-prolyl cis-trans isomerase activity"/>
    <property type="evidence" value="ECO:0007669"/>
    <property type="project" value="UniProtKB-KW"/>
</dbReference>
<protein>
    <recommendedName>
        <fullName evidence="1">peptidylprolyl isomerase</fullName>
        <ecNumber evidence="1">5.2.1.8</ecNumber>
    </recommendedName>
</protein>
<dbReference type="Gene3D" id="2.40.100.10">
    <property type="entry name" value="Cyclophilin-like"/>
    <property type="match status" value="1"/>
</dbReference>
<comment type="caution">
    <text evidence="5">The sequence shown here is derived from an EMBL/GenBank/DDBJ whole genome shotgun (WGS) entry which is preliminary data.</text>
</comment>
<evidence type="ECO:0000256" key="2">
    <source>
        <dbReference type="ARBA" id="ARBA00023110"/>
    </source>
</evidence>
<evidence type="ECO:0000313" key="6">
    <source>
        <dbReference type="Proteomes" id="UP000247409"/>
    </source>
</evidence>
<dbReference type="PROSITE" id="PS50072">
    <property type="entry name" value="CSA_PPIASE_2"/>
    <property type="match status" value="1"/>
</dbReference>
<evidence type="ECO:0000256" key="1">
    <source>
        <dbReference type="ARBA" id="ARBA00013194"/>
    </source>
</evidence>
<dbReference type="Proteomes" id="UP000247409">
    <property type="component" value="Unassembled WGS sequence"/>
</dbReference>
<dbReference type="AlphaFoldDB" id="A0A2V3J303"/>
<dbReference type="InterPro" id="IPR048563">
    <property type="entry name" value="CYP38_PsbQ-like"/>
</dbReference>
<accession>A0A2V3J303</accession>
<name>A0A2V3J303_9FLOR</name>